<dbReference type="Proteomes" id="UP001205890">
    <property type="component" value="Unassembled WGS sequence"/>
</dbReference>
<dbReference type="InterPro" id="IPR022998">
    <property type="entry name" value="ThiamineP_synth_TenI"/>
</dbReference>
<dbReference type="CDD" id="cd00564">
    <property type="entry name" value="TMP_TenI"/>
    <property type="match status" value="1"/>
</dbReference>
<dbReference type="Pfam" id="PF02581">
    <property type="entry name" value="TMP-TENI"/>
    <property type="match status" value="1"/>
</dbReference>
<sequence>MTDRARLVLMTPPVPASATPESWPGPLAAELRAALAAGRVDAVILRLPAFDERTLTKAVKPLVAIVQEAGAAALLEDAAPIVARAGADGVHLTGPEALGPTLQALKPHERIVGVGGLRARHDAMEAAETGCDYVLFGEPREDGSAPPLSGVLERVGWWAELFEVPCVGYVAETGQAGDMAATGCEFVALGPDCFARPGSAAEAVRGALAAIAQAPEARR</sequence>
<dbReference type="SUPFAM" id="SSF51391">
    <property type="entry name" value="Thiamin phosphate synthase"/>
    <property type="match status" value="1"/>
</dbReference>
<dbReference type="InterPro" id="IPR013785">
    <property type="entry name" value="Aldolase_TIM"/>
</dbReference>
<gene>
    <name evidence="2" type="ORF">NK718_16655</name>
</gene>
<dbReference type="RefSeq" id="WP_254744571.1">
    <property type="nucleotide sequence ID" value="NZ_JANCLU010000018.1"/>
</dbReference>
<keyword evidence="3" id="KW-1185">Reference proteome</keyword>
<dbReference type="EMBL" id="JANCLU010000018">
    <property type="protein sequence ID" value="MCP8940159.1"/>
    <property type="molecule type" value="Genomic_DNA"/>
</dbReference>
<feature type="domain" description="Thiamine phosphate synthase/TenI" evidence="1">
    <location>
        <begin position="26"/>
        <end position="189"/>
    </location>
</feature>
<proteinExistence type="predicted"/>
<protein>
    <submittedName>
        <fullName evidence="2">Thiamine phosphate synthase</fullName>
    </submittedName>
</protein>
<evidence type="ECO:0000313" key="2">
    <source>
        <dbReference type="EMBL" id="MCP8940159.1"/>
    </source>
</evidence>
<dbReference type="Gene3D" id="3.20.20.70">
    <property type="entry name" value="Aldolase class I"/>
    <property type="match status" value="1"/>
</dbReference>
<accession>A0ABT1LFE0</accession>
<evidence type="ECO:0000259" key="1">
    <source>
        <dbReference type="Pfam" id="PF02581"/>
    </source>
</evidence>
<reference evidence="2 3" key="1">
    <citation type="submission" date="2022-07" db="EMBL/GenBank/DDBJ databases">
        <authorList>
            <person name="Li W.-J."/>
            <person name="Deng Q.-Q."/>
        </authorList>
    </citation>
    <scope>NUCLEOTIDE SEQUENCE [LARGE SCALE GENOMIC DNA]</scope>
    <source>
        <strain evidence="2 3">SYSU M60028</strain>
    </source>
</reference>
<dbReference type="InterPro" id="IPR036206">
    <property type="entry name" value="ThiamineP_synth_sf"/>
</dbReference>
<organism evidence="2 3">
    <name type="scientific">Alsobacter ponti</name>
    <dbReference type="NCBI Taxonomy" id="2962936"/>
    <lineage>
        <taxon>Bacteria</taxon>
        <taxon>Pseudomonadati</taxon>
        <taxon>Pseudomonadota</taxon>
        <taxon>Alphaproteobacteria</taxon>
        <taxon>Hyphomicrobiales</taxon>
        <taxon>Alsobacteraceae</taxon>
        <taxon>Alsobacter</taxon>
    </lineage>
</organism>
<comment type="caution">
    <text evidence="2">The sequence shown here is derived from an EMBL/GenBank/DDBJ whole genome shotgun (WGS) entry which is preliminary data.</text>
</comment>
<evidence type="ECO:0000313" key="3">
    <source>
        <dbReference type="Proteomes" id="UP001205890"/>
    </source>
</evidence>
<name>A0ABT1LFE0_9HYPH</name>